<accession>A0A6J6R3I5</accession>
<dbReference type="EMBL" id="CAEZXS010000276">
    <property type="protein sequence ID" value="CAB4716078.1"/>
    <property type="molecule type" value="Genomic_DNA"/>
</dbReference>
<dbReference type="AlphaFoldDB" id="A0A6J6R3I5"/>
<proteinExistence type="predicted"/>
<evidence type="ECO:0000313" key="1">
    <source>
        <dbReference type="EMBL" id="CAB4716078.1"/>
    </source>
</evidence>
<protein>
    <submittedName>
        <fullName evidence="1">Unannotated protein</fullName>
    </submittedName>
</protein>
<reference evidence="1" key="1">
    <citation type="submission" date="2020-05" db="EMBL/GenBank/DDBJ databases">
        <authorList>
            <person name="Chiriac C."/>
            <person name="Salcher M."/>
            <person name="Ghai R."/>
            <person name="Kavagutti S V."/>
        </authorList>
    </citation>
    <scope>NUCLEOTIDE SEQUENCE</scope>
</reference>
<organism evidence="1">
    <name type="scientific">freshwater metagenome</name>
    <dbReference type="NCBI Taxonomy" id="449393"/>
    <lineage>
        <taxon>unclassified sequences</taxon>
        <taxon>metagenomes</taxon>
        <taxon>ecological metagenomes</taxon>
    </lineage>
</organism>
<name>A0A6J6R3I5_9ZZZZ</name>
<gene>
    <name evidence="1" type="ORF">UFOPK2582_01672</name>
</gene>
<sequence length="69" mass="7652">MRVDQLAGGGCGLCNSQRIDHDPTSVTTNERNIRDVIATHLVDARYDLKESVNIVESCLPPETGIDRVW</sequence>